<sequence>MANSTQPKIISQHLLPSPRAFRAVWTQNFYAQQQHTAPTGLFTTIVDQWYLETALRRDAARKPSTADGTTILTDREMALLLTTEQRSISRRRQEQAGISDQMMAYRDDEIEAFLQPLHDPHAWPEYYPIGDPVVAPGSDEEDEEEDEEDQWQDVTDGPWIKTEYISHAVEAPLQWIFRKGRILIRVPGVNIQGRFDVIGSRRWTHGEVYCLNYCGGGSRMLLVLTQTKPGVSHGDIGSLEAWATELYKTAHDRGKNREAREKQKDEKDLTARTKDDVRV</sequence>
<protein>
    <submittedName>
        <fullName evidence="1">Uncharacterized protein</fullName>
    </submittedName>
</protein>
<reference evidence="1" key="1">
    <citation type="journal article" date="2021" name="Environ. Microbiol.">
        <title>Gene family expansions and transcriptome signatures uncover fungal adaptations to wood decay.</title>
        <authorList>
            <person name="Hage H."/>
            <person name="Miyauchi S."/>
            <person name="Viragh M."/>
            <person name="Drula E."/>
            <person name="Min B."/>
            <person name="Chaduli D."/>
            <person name="Navarro D."/>
            <person name="Favel A."/>
            <person name="Norest M."/>
            <person name="Lesage-Meessen L."/>
            <person name="Balint B."/>
            <person name="Merenyi Z."/>
            <person name="de Eugenio L."/>
            <person name="Morin E."/>
            <person name="Martinez A.T."/>
            <person name="Baldrian P."/>
            <person name="Stursova M."/>
            <person name="Martinez M.J."/>
            <person name="Novotny C."/>
            <person name="Magnuson J.K."/>
            <person name="Spatafora J.W."/>
            <person name="Maurice S."/>
            <person name="Pangilinan J."/>
            <person name="Andreopoulos W."/>
            <person name="LaButti K."/>
            <person name="Hundley H."/>
            <person name="Na H."/>
            <person name="Kuo A."/>
            <person name="Barry K."/>
            <person name="Lipzen A."/>
            <person name="Henrissat B."/>
            <person name="Riley R."/>
            <person name="Ahrendt S."/>
            <person name="Nagy L.G."/>
            <person name="Grigoriev I.V."/>
            <person name="Martin F."/>
            <person name="Rosso M.N."/>
        </authorList>
    </citation>
    <scope>NUCLEOTIDE SEQUENCE</scope>
    <source>
        <strain evidence="1">CBS 384.51</strain>
    </source>
</reference>
<dbReference type="Proteomes" id="UP001055072">
    <property type="component" value="Unassembled WGS sequence"/>
</dbReference>
<accession>A0ACB8UC56</accession>
<name>A0ACB8UC56_9APHY</name>
<evidence type="ECO:0000313" key="1">
    <source>
        <dbReference type="EMBL" id="KAI0091816.1"/>
    </source>
</evidence>
<proteinExistence type="predicted"/>
<gene>
    <name evidence="1" type="ORF">BDY19DRAFT_904414</name>
</gene>
<organism evidence="1 2">
    <name type="scientific">Irpex rosettiformis</name>
    <dbReference type="NCBI Taxonomy" id="378272"/>
    <lineage>
        <taxon>Eukaryota</taxon>
        <taxon>Fungi</taxon>
        <taxon>Dikarya</taxon>
        <taxon>Basidiomycota</taxon>
        <taxon>Agaricomycotina</taxon>
        <taxon>Agaricomycetes</taxon>
        <taxon>Polyporales</taxon>
        <taxon>Irpicaceae</taxon>
        <taxon>Irpex</taxon>
    </lineage>
</organism>
<dbReference type="EMBL" id="MU274905">
    <property type="protein sequence ID" value="KAI0091816.1"/>
    <property type="molecule type" value="Genomic_DNA"/>
</dbReference>
<comment type="caution">
    <text evidence="1">The sequence shown here is derived from an EMBL/GenBank/DDBJ whole genome shotgun (WGS) entry which is preliminary data.</text>
</comment>
<keyword evidence="2" id="KW-1185">Reference proteome</keyword>
<evidence type="ECO:0000313" key="2">
    <source>
        <dbReference type="Proteomes" id="UP001055072"/>
    </source>
</evidence>